<name>A0A7W4UYX0_LEIAQ</name>
<evidence type="ECO:0000313" key="2">
    <source>
        <dbReference type="Proteomes" id="UP000538196"/>
    </source>
</evidence>
<reference evidence="1 2" key="1">
    <citation type="submission" date="2020-08" db="EMBL/GenBank/DDBJ databases">
        <title>Sequencing the genomes of 1000 actinobacteria strains.</title>
        <authorList>
            <person name="Klenk H.-P."/>
        </authorList>
    </citation>
    <scope>NUCLEOTIDE SEQUENCE [LARGE SCALE GENOMIC DNA]</scope>
    <source>
        <strain evidence="1 2">DSM 20146</strain>
    </source>
</reference>
<protein>
    <recommendedName>
        <fullName evidence="3">DNA-binding protein</fullName>
    </recommendedName>
</protein>
<gene>
    <name evidence="1" type="ORF">FHX33_003488</name>
</gene>
<proteinExistence type="predicted"/>
<sequence length="193" mass="20749">MSTHTFTAILNRPPTDDEQDALFEAGLDDSAVEVGNGTGLLHVDREAATLDDAILSVVRDVERAGFEVTGLKQDDLVPLKTIAERCGRSYESLRLLAAGKRGPGGFPAPLSGEGWSLYSWAAVSTWLGDNVGFPRDVEEYSRTIAAADLMARARLLIAGRPSAWRLPEIFGIGSTRAFVSDDLTEQGPESQVS</sequence>
<keyword evidence="2" id="KW-1185">Reference proteome</keyword>
<dbReference type="Proteomes" id="UP000538196">
    <property type="component" value="Unassembled WGS sequence"/>
</dbReference>
<evidence type="ECO:0000313" key="1">
    <source>
        <dbReference type="EMBL" id="MBB2968712.1"/>
    </source>
</evidence>
<comment type="caution">
    <text evidence="1">The sequence shown here is derived from an EMBL/GenBank/DDBJ whole genome shotgun (WGS) entry which is preliminary data.</text>
</comment>
<organism evidence="1 2">
    <name type="scientific">Leifsonia aquatica</name>
    <name type="common">Corynebacterium aquaticum</name>
    <dbReference type="NCBI Taxonomy" id="144185"/>
    <lineage>
        <taxon>Bacteria</taxon>
        <taxon>Bacillati</taxon>
        <taxon>Actinomycetota</taxon>
        <taxon>Actinomycetes</taxon>
        <taxon>Micrococcales</taxon>
        <taxon>Microbacteriaceae</taxon>
        <taxon>Leifsonia</taxon>
    </lineage>
</organism>
<dbReference type="AlphaFoldDB" id="A0A7W4UYX0"/>
<dbReference type="RefSeq" id="WP_021763725.1">
    <property type="nucleotide sequence ID" value="NZ_JACHVP010000004.1"/>
</dbReference>
<dbReference type="EMBL" id="JACHVP010000004">
    <property type="protein sequence ID" value="MBB2968712.1"/>
    <property type="molecule type" value="Genomic_DNA"/>
</dbReference>
<accession>A0A7W4UYX0</accession>
<evidence type="ECO:0008006" key="3">
    <source>
        <dbReference type="Google" id="ProtNLM"/>
    </source>
</evidence>